<proteinExistence type="predicted"/>
<gene>
    <name evidence="3" type="ORF">EYB31_15080</name>
</gene>
<feature type="compositionally biased region" description="Pro residues" evidence="1">
    <location>
        <begin position="114"/>
        <end position="127"/>
    </location>
</feature>
<evidence type="ECO:0000256" key="2">
    <source>
        <dbReference type="SAM" id="Phobius"/>
    </source>
</evidence>
<evidence type="ECO:0000313" key="4">
    <source>
        <dbReference type="Proteomes" id="UP000293142"/>
    </source>
</evidence>
<comment type="caution">
    <text evidence="3">The sequence shown here is derived from an EMBL/GenBank/DDBJ whole genome shotgun (WGS) entry which is preliminary data.</text>
</comment>
<keyword evidence="4" id="KW-1185">Reference proteome</keyword>
<protein>
    <recommendedName>
        <fullName evidence="5">DUF4367 domain-containing protein</fullName>
    </recommendedName>
</protein>
<dbReference type="OrthoDB" id="2596452at2"/>
<organism evidence="3 4">
    <name type="scientific">Paenibacillus thalictri</name>
    <dbReference type="NCBI Taxonomy" id="2527873"/>
    <lineage>
        <taxon>Bacteria</taxon>
        <taxon>Bacillati</taxon>
        <taxon>Bacillota</taxon>
        <taxon>Bacilli</taxon>
        <taxon>Bacillales</taxon>
        <taxon>Paenibacillaceae</taxon>
        <taxon>Paenibacillus</taxon>
    </lineage>
</organism>
<evidence type="ECO:0008006" key="5">
    <source>
        <dbReference type="Google" id="ProtNLM"/>
    </source>
</evidence>
<evidence type="ECO:0000313" key="3">
    <source>
        <dbReference type="EMBL" id="TBL78201.1"/>
    </source>
</evidence>
<keyword evidence="2" id="KW-0812">Transmembrane</keyword>
<name>A0A4Q9DRE5_9BACL</name>
<sequence>MSNDRFDETFDRLWERALQDSEEGALPPVPAPEISWLRMREKLERERRLRKWRRTFKWAAVTAASLGLGAVLFHSLQTTEAFRSMYEMVYKKKGTSVSIHAGSTYQPDPSKALTPPPPPDDGPPPPPEDNHDLPDEGAFRRVTVTLEQAYREAQFSMPVLGYLPEGYELKEAVVHYSMGETKGSAVRLIYEDQGSGKQLKVLFRKRAFSSIGNMPDGQRAKSDNKSGIQTLEWNDNDINIYLQGEISGQDLEKLASGLSRP</sequence>
<feature type="region of interest" description="Disordered" evidence="1">
    <location>
        <begin position="100"/>
        <end position="135"/>
    </location>
</feature>
<dbReference type="RefSeq" id="WP_131014185.1">
    <property type="nucleotide sequence ID" value="NZ_SIRE01000010.1"/>
</dbReference>
<evidence type="ECO:0000256" key="1">
    <source>
        <dbReference type="SAM" id="MobiDB-lite"/>
    </source>
</evidence>
<feature type="transmembrane region" description="Helical" evidence="2">
    <location>
        <begin position="55"/>
        <end position="76"/>
    </location>
</feature>
<dbReference type="AlphaFoldDB" id="A0A4Q9DRE5"/>
<accession>A0A4Q9DRE5</accession>
<keyword evidence="2" id="KW-0472">Membrane</keyword>
<reference evidence="3 4" key="1">
    <citation type="submission" date="2019-02" db="EMBL/GenBank/DDBJ databases">
        <title>Paenibacillus sp. nov., isolated from surface-sterilized tissue of Thalictrum simplex L.</title>
        <authorList>
            <person name="Tuo L."/>
        </authorList>
    </citation>
    <scope>NUCLEOTIDE SEQUENCE [LARGE SCALE GENOMIC DNA]</scope>
    <source>
        <strain evidence="3 4">N2SHLJ1</strain>
    </source>
</reference>
<dbReference type="EMBL" id="SIRE01000010">
    <property type="protein sequence ID" value="TBL78201.1"/>
    <property type="molecule type" value="Genomic_DNA"/>
</dbReference>
<keyword evidence="2" id="KW-1133">Transmembrane helix</keyword>
<dbReference type="Proteomes" id="UP000293142">
    <property type="component" value="Unassembled WGS sequence"/>
</dbReference>